<dbReference type="AlphaFoldDB" id="A0AAP0E940"/>
<feature type="compositionally biased region" description="Polar residues" evidence="1">
    <location>
        <begin position="1"/>
        <end position="11"/>
    </location>
</feature>
<proteinExistence type="predicted"/>
<reference evidence="2 3" key="1">
    <citation type="submission" date="2024-01" db="EMBL/GenBank/DDBJ databases">
        <title>Genome assemblies of Stephania.</title>
        <authorList>
            <person name="Yang L."/>
        </authorList>
    </citation>
    <scope>NUCLEOTIDE SEQUENCE [LARGE SCALE GENOMIC DNA]</scope>
    <source>
        <strain evidence="2">YNDBR</strain>
        <tissue evidence="2">Leaf</tissue>
    </source>
</reference>
<dbReference type="Proteomes" id="UP001420932">
    <property type="component" value="Unassembled WGS sequence"/>
</dbReference>
<feature type="region of interest" description="Disordered" evidence="1">
    <location>
        <begin position="1"/>
        <end position="33"/>
    </location>
</feature>
<name>A0AAP0E940_9MAGN</name>
<evidence type="ECO:0000256" key="1">
    <source>
        <dbReference type="SAM" id="MobiDB-lite"/>
    </source>
</evidence>
<comment type="caution">
    <text evidence="2">The sequence shown here is derived from an EMBL/GenBank/DDBJ whole genome shotgun (WGS) entry which is preliminary data.</text>
</comment>
<gene>
    <name evidence="2" type="ORF">Syun_029712</name>
</gene>
<accession>A0AAP0E940</accession>
<evidence type="ECO:0000313" key="3">
    <source>
        <dbReference type="Proteomes" id="UP001420932"/>
    </source>
</evidence>
<keyword evidence="3" id="KW-1185">Reference proteome</keyword>
<organism evidence="2 3">
    <name type="scientific">Stephania yunnanensis</name>
    <dbReference type="NCBI Taxonomy" id="152371"/>
    <lineage>
        <taxon>Eukaryota</taxon>
        <taxon>Viridiplantae</taxon>
        <taxon>Streptophyta</taxon>
        <taxon>Embryophyta</taxon>
        <taxon>Tracheophyta</taxon>
        <taxon>Spermatophyta</taxon>
        <taxon>Magnoliopsida</taxon>
        <taxon>Ranunculales</taxon>
        <taxon>Menispermaceae</taxon>
        <taxon>Menispermoideae</taxon>
        <taxon>Cissampelideae</taxon>
        <taxon>Stephania</taxon>
    </lineage>
</organism>
<sequence>MSGTLTNQGKFSKNKEEGRLSFRGIKLGRSNQRVQHGTRGYDMIVGSIARLDSGVRGS</sequence>
<protein>
    <submittedName>
        <fullName evidence="2">Uncharacterized protein</fullName>
    </submittedName>
</protein>
<dbReference type="EMBL" id="JBBNAF010000013">
    <property type="protein sequence ID" value="KAK9087318.1"/>
    <property type="molecule type" value="Genomic_DNA"/>
</dbReference>
<evidence type="ECO:0000313" key="2">
    <source>
        <dbReference type="EMBL" id="KAK9087318.1"/>
    </source>
</evidence>